<name>A0A933L3B1_9HYPH</name>
<dbReference type="Gene3D" id="3.40.50.720">
    <property type="entry name" value="NAD(P)-binding Rossmann-like Domain"/>
    <property type="match status" value="1"/>
</dbReference>
<dbReference type="GO" id="GO:0000166">
    <property type="term" value="F:nucleotide binding"/>
    <property type="evidence" value="ECO:0007669"/>
    <property type="project" value="InterPro"/>
</dbReference>
<proteinExistence type="predicted"/>
<dbReference type="InterPro" id="IPR055170">
    <property type="entry name" value="GFO_IDH_MocA-like_dom"/>
</dbReference>
<dbReference type="Pfam" id="PF22725">
    <property type="entry name" value="GFO_IDH_MocA_C3"/>
    <property type="match status" value="1"/>
</dbReference>
<dbReference type="InterPro" id="IPR000683">
    <property type="entry name" value="Gfo/Idh/MocA-like_OxRdtase_N"/>
</dbReference>
<evidence type="ECO:0000259" key="2">
    <source>
        <dbReference type="Pfam" id="PF22725"/>
    </source>
</evidence>
<dbReference type="InterPro" id="IPR052515">
    <property type="entry name" value="Gfo/Idh/MocA_Oxidoreductase"/>
</dbReference>
<accession>A0A933L3B1</accession>
<evidence type="ECO:0000259" key="1">
    <source>
        <dbReference type="Pfam" id="PF01408"/>
    </source>
</evidence>
<protein>
    <submittedName>
        <fullName evidence="3">Gfo/Idh/MocA family oxidoreductase</fullName>
    </submittedName>
</protein>
<dbReference type="EMBL" id="JACRAF010000057">
    <property type="protein sequence ID" value="MBI4923499.1"/>
    <property type="molecule type" value="Genomic_DNA"/>
</dbReference>
<dbReference type="SUPFAM" id="SSF55347">
    <property type="entry name" value="Glyceraldehyde-3-phosphate dehydrogenase-like, C-terminal domain"/>
    <property type="match status" value="1"/>
</dbReference>
<reference evidence="3" key="1">
    <citation type="submission" date="2020-07" db="EMBL/GenBank/DDBJ databases">
        <title>Huge and variable diversity of episymbiotic CPR bacteria and DPANN archaea in groundwater ecosystems.</title>
        <authorList>
            <person name="He C.Y."/>
            <person name="Keren R."/>
            <person name="Whittaker M."/>
            <person name="Farag I.F."/>
            <person name="Doudna J."/>
            <person name="Cate J.H.D."/>
            <person name="Banfield J.F."/>
        </authorList>
    </citation>
    <scope>NUCLEOTIDE SEQUENCE</scope>
    <source>
        <strain evidence="3">NC_groundwater_1586_Pr3_B-0.1um_66_15</strain>
    </source>
</reference>
<dbReference type="PANTHER" id="PTHR43249:SF1">
    <property type="entry name" value="D-GLUCOSIDE 3-DEHYDROGENASE"/>
    <property type="match status" value="1"/>
</dbReference>
<dbReference type="SUPFAM" id="SSF51735">
    <property type="entry name" value="NAD(P)-binding Rossmann-fold domains"/>
    <property type="match status" value="1"/>
</dbReference>
<dbReference type="Gene3D" id="3.30.360.10">
    <property type="entry name" value="Dihydrodipicolinate Reductase, domain 2"/>
    <property type="match status" value="1"/>
</dbReference>
<evidence type="ECO:0000313" key="4">
    <source>
        <dbReference type="Proteomes" id="UP000782610"/>
    </source>
</evidence>
<dbReference type="InterPro" id="IPR036291">
    <property type="entry name" value="NAD(P)-bd_dom_sf"/>
</dbReference>
<feature type="domain" description="GFO/IDH/MocA-like oxidoreductase" evidence="2">
    <location>
        <begin position="133"/>
        <end position="260"/>
    </location>
</feature>
<dbReference type="AlphaFoldDB" id="A0A933L3B1"/>
<dbReference type="PANTHER" id="PTHR43249">
    <property type="entry name" value="UDP-N-ACETYL-2-AMINO-2-DEOXY-D-GLUCURONATE OXIDASE"/>
    <property type="match status" value="1"/>
</dbReference>
<comment type="caution">
    <text evidence="3">The sequence shown here is derived from an EMBL/GenBank/DDBJ whole genome shotgun (WGS) entry which is preliminary data.</text>
</comment>
<evidence type="ECO:0000313" key="3">
    <source>
        <dbReference type="EMBL" id="MBI4923499.1"/>
    </source>
</evidence>
<sequence>MSAPGIGLGIVGCGWAASEIARASADMADIRIVAACDADPARAAEFAAKTGAALAPSIDALLAHPDVTTVYVGLPHHLLAPTVERALAAGRHVLAEKPLALDAAEARRLGQLAEARGLKLTVFFELRRAGTVEAARKLIADGAIGAPLLVRIRTIIDKRLDYWGAPSALNWRARKAEAGGGVVLMNTIHQLDTLRYITGLKVVRASAEIATMVAPAEVEDTASASLRLVNGAIVSLVASAHSPGAVNEEAIEIEGTLGRLDLPAPFGTTPLRLYRTADKTWSEFAMARLDSHRLMLESFADAILNDHPVPAGAADAAAALATVQAIYRSAAEGRAIDIG</sequence>
<dbReference type="Pfam" id="PF01408">
    <property type="entry name" value="GFO_IDH_MocA"/>
    <property type="match status" value="1"/>
</dbReference>
<organism evidence="3 4">
    <name type="scientific">Devosia nanyangense</name>
    <dbReference type="NCBI Taxonomy" id="1228055"/>
    <lineage>
        <taxon>Bacteria</taxon>
        <taxon>Pseudomonadati</taxon>
        <taxon>Pseudomonadota</taxon>
        <taxon>Alphaproteobacteria</taxon>
        <taxon>Hyphomicrobiales</taxon>
        <taxon>Devosiaceae</taxon>
        <taxon>Devosia</taxon>
    </lineage>
</organism>
<feature type="domain" description="Gfo/Idh/MocA-like oxidoreductase N-terminal" evidence="1">
    <location>
        <begin position="7"/>
        <end position="123"/>
    </location>
</feature>
<dbReference type="Proteomes" id="UP000782610">
    <property type="component" value="Unassembled WGS sequence"/>
</dbReference>
<gene>
    <name evidence="3" type="ORF">HY834_17305</name>
</gene>